<feature type="transmembrane region" description="Helical" evidence="10">
    <location>
        <begin position="150"/>
        <end position="170"/>
    </location>
</feature>
<comment type="subcellular location">
    <subcellularLocation>
        <location evidence="10">Cell membrane</location>
    </subcellularLocation>
    <subcellularLocation>
        <location evidence="1">Endomembrane system</location>
        <topology evidence="1">Multi-pass membrane protein</topology>
    </subcellularLocation>
</comment>
<comment type="function">
    <text evidence="10">Protein O-mannosyltransferase that catalyzes the transfer of a single mannose residue from a polyprenol phospho-mannosyl lipidic donor to the hydroxyl group of selected serine and threonine residues in acceptor proteins.</text>
</comment>
<evidence type="ECO:0000256" key="10">
    <source>
        <dbReference type="RuleBase" id="RU367007"/>
    </source>
</evidence>
<dbReference type="PATRIC" id="fig|1173022.3.peg.4992"/>
<evidence type="ECO:0000256" key="4">
    <source>
        <dbReference type="ARBA" id="ARBA00022676"/>
    </source>
</evidence>
<feature type="transmembrane region" description="Helical" evidence="10">
    <location>
        <begin position="252"/>
        <end position="274"/>
    </location>
</feature>
<dbReference type="KEGG" id="cep:Cri9333_4621"/>
<feature type="transmembrane region" description="Helical" evidence="10">
    <location>
        <begin position="102"/>
        <end position="120"/>
    </location>
</feature>
<evidence type="ECO:0000256" key="3">
    <source>
        <dbReference type="ARBA" id="ARBA00007222"/>
    </source>
</evidence>
<dbReference type="UniPathway" id="UPA00378"/>
<evidence type="ECO:0000256" key="1">
    <source>
        <dbReference type="ARBA" id="ARBA00004127"/>
    </source>
</evidence>
<dbReference type="eggNOG" id="COG1928">
    <property type="taxonomic scope" value="Bacteria"/>
</dbReference>
<protein>
    <recommendedName>
        <fullName evidence="9 10">Polyprenol-phosphate-mannose--protein mannosyltransferase</fullName>
        <ecNumber evidence="10">2.4.1.-</ecNumber>
    </recommendedName>
</protein>
<feature type="transmembrane region" description="Helical" evidence="10">
    <location>
        <begin position="360"/>
        <end position="381"/>
    </location>
</feature>
<keyword evidence="5 10" id="KW-0808">Transferase</keyword>
<comment type="similarity">
    <text evidence="3 10">Belongs to the glycosyltransferase 39 family.</text>
</comment>
<feature type="domain" description="Protein O-mannosyl-transferase C-terminal four TM" evidence="12">
    <location>
        <begin position="284"/>
        <end position="490"/>
    </location>
</feature>
<keyword evidence="8 10" id="KW-0472">Membrane</keyword>
<feature type="transmembrane region" description="Helical" evidence="10">
    <location>
        <begin position="12"/>
        <end position="30"/>
    </location>
</feature>
<dbReference type="Pfam" id="PF16192">
    <property type="entry name" value="PMT_4TMC"/>
    <property type="match status" value="1"/>
</dbReference>
<dbReference type="EMBL" id="CP003620">
    <property type="protein sequence ID" value="AFZ15401.1"/>
    <property type="molecule type" value="Genomic_DNA"/>
</dbReference>
<keyword evidence="6 10" id="KW-0812">Transmembrane</keyword>
<dbReference type="PANTHER" id="PTHR10050:SF46">
    <property type="entry name" value="PROTEIN O-MANNOSYL-TRANSFERASE 2"/>
    <property type="match status" value="1"/>
</dbReference>
<keyword evidence="10" id="KW-1003">Cell membrane</keyword>
<dbReference type="HOGENOM" id="CLU_038359_0_0_3"/>
<gene>
    <name evidence="13" type="ORF">Cri9333_4621</name>
</gene>
<evidence type="ECO:0000256" key="8">
    <source>
        <dbReference type="ARBA" id="ARBA00023136"/>
    </source>
</evidence>
<dbReference type="Proteomes" id="UP000010472">
    <property type="component" value="Chromosome"/>
</dbReference>
<evidence type="ECO:0000256" key="2">
    <source>
        <dbReference type="ARBA" id="ARBA00004922"/>
    </source>
</evidence>
<evidence type="ECO:0000313" key="13">
    <source>
        <dbReference type="EMBL" id="AFZ15401.1"/>
    </source>
</evidence>
<dbReference type="PANTHER" id="PTHR10050">
    <property type="entry name" value="DOLICHYL-PHOSPHATE-MANNOSE--PROTEIN MANNOSYLTRANSFERASE"/>
    <property type="match status" value="1"/>
</dbReference>
<feature type="transmembrane region" description="Helical" evidence="10">
    <location>
        <begin position="420"/>
        <end position="442"/>
    </location>
</feature>
<name>K9W5C6_9CYAN</name>
<dbReference type="RefSeq" id="WP_015205491.1">
    <property type="nucleotide sequence ID" value="NC_019753.1"/>
</dbReference>
<evidence type="ECO:0000256" key="5">
    <source>
        <dbReference type="ARBA" id="ARBA00022679"/>
    </source>
</evidence>
<dbReference type="EC" id="2.4.1.-" evidence="10"/>
<feature type="transmembrane region" description="Helical" evidence="10">
    <location>
        <begin position="177"/>
        <end position="194"/>
    </location>
</feature>
<feature type="transmembrane region" description="Helical" evidence="10">
    <location>
        <begin position="454"/>
        <end position="474"/>
    </location>
</feature>
<dbReference type="STRING" id="1173022.Cri9333_4621"/>
<organism evidence="13 14">
    <name type="scientific">Crinalium epipsammum PCC 9333</name>
    <dbReference type="NCBI Taxonomy" id="1173022"/>
    <lineage>
        <taxon>Bacteria</taxon>
        <taxon>Bacillati</taxon>
        <taxon>Cyanobacteriota</taxon>
        <taxon>Cyanophyceae</taxon>
        <taxon>Gomontiellales</taxon>
        <taxon>Gomontiellaceae</taxon>
        <taxon>Crinalium</taxon>
    </lineage>
</organism>
<comment type="pathway">
    <text evidence="2 10">Protein modification; protein glycosylation.</text>
</comment>
<evidence type="ECO:0000256" key="6">
    <source>
        <dbReference type="ARBA" id="ARBA00022692"/>
    </source>
</evidence>
<dbReference type="AlphaFoldDB" id="K9W5C6"/>
<feature type="transmembrane region" description="Helical" evidence="10">
    <location>
        <begin position="65"/>
        <end position="82"/>
    </location>
</feature>
<evidence type="ECO:0000259" key="12">
    <source>
        <dbReference type="Pfam" id="PF16192"/>
    </source>
</evidence>
<keyword evidence="7 10" id="KW-1133">Transmembrane helix</keyword>
<proteinExistence type="inferred from homology"/>
<accession>K9W5C6</accession>
<dbReference type="InterPro" id="IPR027005">
    <property type="entry name" value="PMT-like"/>
</dbReference>
<evidence type="ECO:0000313" key="14">
    <source>
        <dbReference type="Proteomes" id="UP000010472"/>
    </source>
</evidence>
<dbReference type="GO" id="GO:0005886">
    <property type="term" value="C:plasma membrane"/>
    <property type="evidence" value="ECO:0007669"/>
    <property type="project" value="UniProtKB-SubCell"/>
</dbReference>
<evidence type="ECO:0000256" key="9">
    <source>
        <dbReference type="ARBA" id="ARBA00093617"/>
    </source>
</evidence>
<evidence type="ECO:0000256" key="7">
    <source>
        <dbReference type="ARBA" id="ARBA00022989"/>
    </source>
</evidence>
<evidence type="ECO:0000259" key="11">
    <source>
        <dbReference type="Pfam" id="PF02366"/>
    </source>
</evidence>
<dbReference type="GO" id="GO:0004169">
    <property type="term" value="F:dolichyl-phosphate-mannose-protein mannosyltransferase activity"/>
    <property type="evidence" value="ECO:0007669"/>
    <property type="project" value="UniProtKB-UniRule"/>
</dbReference>
<feature type="transmembrane region" description="Helical" evidence="10">
    <location>
        <begin position="127"/>
        <end position="144"/>
    </location>
</feature>
<keyword evidence="4 10" id="KW-0328">Glycosyltransferase</keyword>
<dbReference type="InterPro" id="IPR003342">
    <property type="entry name" value="ArnT-like_N"/>
</dbReference>
<feature type="transmembrane region" description="Helical" evidence="10">
    <location>
        <begin position="393"/>
        <end position="414"/>
    </location>
</feature>
<dbReference type="GO" id="GO:0012505">
    <property type="term" value="C:endomembrane system"/>
    <property type="evidence" value="ECO:0007669"/>
    <property type="project" value="UniProtKB-SubCell"/>
</dbReference>
<reference evidence="13 14" key="1">
    <citation type="submission" date="2012-06" db="EMBL/GenBank/DDBJ databases">
        <title>Finished chromosome of genome of Crinalium epipsammum PCC 9333.</title>
        <authorList>
            <consortium name="US DOE Joint Genome Institute"/>
            <person name="Gugger M."/>
            <person name="Coursin T."/>
            <person name="Rippka R."/>
            <person name="Tandeau De Marsac N."/>
            <person name="Huntemann M."/>
            <person name="Wei C.-L."/>
            <person name="Han J."/>
            <person name="Detter J.C."/>
            <person name="Han C."/>
            <person name="Tapia R."/>
            <person name="Davenport K."/>
            <person name="Daligault H."/>
            <person name="Erkkila T."/>
            <person name="Gu W."/>
            <person name="Munk A.C.C."/>
            <person name="Teshima H."/>
            <person name="Xu Y."/>
            <person name="Chain P."/>
            <person name="Chen A."/>
            <person name="Krypides N."/>
            <person name="Mavromatis K."/>
            <person name="Markowitz V."/>
            <person name="Szeto E."/>
            <person name="Ivanova N."/>
            <person name="Mikhailova N."/>
            <person name="Ovchinnikova G."/>
            <person name="Pagani I."/>
            <person name="Pati A."/>
            <person name="Goodwin L."/>
            <person name="Peters L."/>
            <person name="Pitluck S."/>
            <person name="Woyke T."/>
            <person name="Kerfeld C."/>
        </authorList>
    </citation>
    <scope>NUCLEOTIDE SEQUENCE [LARGE SCALE GENOMIC DNA]</scope>
    <source>
        <strain evidence="13 14">PCC 9333</strain>
    </source>
</reference>
<dbReference type="InterPro" id="IPR032421">
    <property type="entry name" value="PMT_4TMC"/>
</dbReference>
<dbReference type="Pfam" id="PF02366">
    <property type="entry name" value="PMT"/>
    <property type="match status" value="1"/>
</dbReference>
<feature type="domain" description="ArnT-like N-terminal" evidence="11">
    <location>
        <begin position="20"/>
        <end position="278"/>
    </location>
</feature>
<sequence>MFQQLNKQSIPWFTIAIIGIFIFSVSLRFWGLGRFNTLVFDEVYYAKFANNYLTRTPFFNAHPPLSQYIIAIGIWLGSHFPFGNDTVNGLTGSLRSPISYRWINALTGSFIPLVVAGIAYQLTHRRSYALIAALFTAADGLFLVESRYALNNIYLVILGLLGQWYFLLAVSNKGYKRWLWLAFAGVWFGASASIKWNGLWFMLGAYMLWGSAWLMRWARLANKGQDSAASHQDAQNATLSNKKMPWQNLTQLNLLHIIVNLGIIPVLIYSLIWIPHLKLNPTPDFWDMQNEILHYHERIGNGPKVHPYCSNWYTWPLMLRPIAYFYEKSRSATEMPPLLPPLPPGTGKVIFDVHAIGNPILWWLSTAAILILILQLAHTFLQGGGGKYPLKPSSWIGLYLIINYAANLLPWVRVTRCTFIYHYMGSSVFATLALAWIIDQWLQSPKPILKKTGITVIFLVLLAFVFWMPIYLGLPLDQQAYQIRMWLQSWI</sequence>
<keyword evidence="14" id="KW-1185">Reference proteome</keyword>